<reference evidence="2" key="1">
    <citation type="submission" date="2011-05" db="EMBL/GenBank/DDBJ databases">
        <title>The genome sequence of Vittaforma corneae strain ATCC 50505.</title>
        <authorList>
            <consortium name="The Broad Institute Genome Sequencing Platform"/>
            <person name="Cuomo C."/>
            <person name="Didier E."/>
            <person name="Bowers L."/>
            <person name="Young S.K."/>
            <person name="Zeng Q."/>
            <person name="Gargeya S."/>
            <person name="Fitzgerald M."/>
            <person name="Haas B."/>
            <person name="Abouelleil A."/>
            <person name="Alvarado L."/>
            <person name="Arachchi H.M."/>
            <person name="Berlin A."/>
            <person name="Chapman S.B."/>
            <person name="Gearin G."/>
            <person name="Goldberg J."/>
            <person name="Griggs A."/>
            <person name="Gujja S."/>
            <person name="Hansen M."/>
            <person name="Heiman D."/>
            <person name="Howarth C."/>
            <person name="Larimer J."/>
            <person name="Lui A."/>
            <person name="MacDonald P.J.P."/>
            <person name="McCowen C."/>
            <person name="Montmayeur A."/>
            <person name="Murphy C."/>
            <person name="Neiman D."/>
            <person name="Pearson M."/>
            <person name="Priest M."/>
            <person name="Roberts A."/>
            <person name="Saif S."/>
            <person name="Shea T."/>
            <person name="Sisk P."/>
            <person name="Stolte C."/>
            <person name="Sykes S."/>
            <person name="Wortman J."/>
            <person name="Nusbaum C."/>
            <person name="Birren B."/>
        </authorList>
    </citation>
    <scope>NUCLEOTIDE SEQUENCE [LARGE SCALE GENOMIC DNA]</scope>
    <source>
        <strain evidence="2">ATCC 50505</strain>
    </source>
</reference>
<organism evidence="1 2">
    <name type="scientific">Vittaforma corneae (strain ATCC 50505)</name>
    <name type="common">Microsporidian parasite</name>
    <name type="synonym">Nosema corneum</name>
    <dbReference type="NCBI Taxonomy" id="993615"/>
    <lineage>
        <taxon>Eukaryota</taxon>
        <taxon>Fungi</taxon>
        <taxon>Fungi incertae sedis</taxon>
        <taxon>Microsporidia</taxon>
        <taxon>Nosematidae</taxon>
        <taxon>Vittaforma</taxon>
    </lineage>
</organism>
<proteinExistence type="predicted"/>
<dbReference type="InterPro" id="IPR036322">
    <property type="entry name" value="WD40_repeat_dom_sf"/>
</dbReference>
<dbReference type="SUPFAM" id="SSF50978">
    <property type="entry name" value="WD40 repeat-like"/>
    <property type="match status" value="1"/>
</dbReference>
<dbReference type="GeneID" id="19881213"/>
<keyword evidence="2" id="KW-1185">Reference proteome</keyword>
<dbReference type="RefSeq" id="XP_007603948.1">
    <property type="nucleotide sequence ID" value="XM_007603886.1"/>
</dbReference>
<dbReference type="AlphaFoldDB" id="L2GPZ6"/>
<evidence type="ECO:0000313" key="2">
    <source>
        <dbReference type="Proteomes" id="UP000011082"/>
    </source>
</evidence>
<accession>L2GPZ6</accession>
<dbReference type="InParanoid" id="L2GPZ6"/>
<sequence>MIRTVKLDNKPLCMVKNSGKVYIGDARGCIYEISHPFMKIKHIFTASGPVSAICFFGSKMFCGTWDGVVYQDLRQLKLGEKPVKCMCSFNNKLFVSVDKRLVVLDENLSIIEKYDTSNKIFCMEEKNGRLYLGLGAGLLASYMGEYEGENKSSHSSTILCMRNGITGSCDCTVRKNDEIAFEGSSWIRSIWDGNLFSCGRHVICNNEKIYTHDDEVVGLLRINNFIISIGLDFCYKIYESGVAIDEHEEKELLEILNS</sequence>
<name>L2GPZ6_VITCO</name>
<evidence type="ECO:0000313" key="1">
    <source>
        <dbReference type="EMBL" id="ELA42397.1"/>
    </source>
</evidence>
<dbReference type="VEuPathDB" id="MicrosporidiaDB:VICG_00496"/>
<dbReference type="OMA" id="FNDKPLC"/>
<dbReference type="EMBL" id="JH370132">
    <property type="protein sequence ID" value="ELA42397.1"/>
    <property type="molecule type" value="Genomic_DNA"/>
</dbReference>
<dbReference type="HOGENOM" id="CLU_087656_0_0_1"/>
<dbReference type="Proteomes" id="UP000011082">
    <property type="component" value="Unassembled WGS sequence"/>
</dbReference>
<gene>
    <name evidence="1" type="ORF">VICG_00496</name>
</gene>
<dbReference type="OrthoDB" id="2195891at2759"/>
<protein>
    <submittedName>
        <fullName evidence="1">Uncharacterized protein</fullName>
    </submittedName>
</protein>